<feature type="chain" id="PRO_5032320339" evidence="1">
    <location>
        <begin position="27"/>
        <end position="268"/>
    </location>
</feature>
<dbReference type="EMBL" id="JACHHW010000002">
    <property type="protein sequence ID" value="MBB5186470.1"/>
    <property type="molecule type" value="Genomic_DNA"/>
</dbReference>
<accession>A0A840R1W5</accession>
<comment type="caution">
    <text evidence="2">The sequence shown here is derived from an EMBL/GenBank/DDBJ whole genome shotgun (WGS) entry which is preliminary data.</text>
</comment>
<evidence type="ECO:0000256" key="1">
    <source>
        <dbReference type="SAM" id="SignalP"/>
    </source>
</evidence>
<evidence type="ECO:0000313" key="3">
    <source>
        <dbReference type="Proteomes" id="UP000536640"/>
    </source>
</evidence>
<reference evidence="2 3" key="1">
    <citation type="submission" date="2020-08" db="EMBL/GenBank/DDBJ databases">
        <title>Genomic Encyclopedia of Type Strains, Phase IV (KMG-IV): sequencing the most valuable type-strain genomes for metagenomic binning, comparative biology and taxonomic classification.</title>
        <authorList>
            <person name="Goeker M."/>
        </authorList>
    </citation>
    <scope>NUCLEOTIDE SEQUENCE [LARGE SCALE GENOMIC DNA]</scope>
    <source>
        <strain evidence="2 3">DSM 25701</strain>
    </source>
</reference>
<name>A0A840R1W5_9GAMM</name>
<dbReference type="AlphaFoldDB" id="A0A840R1W5"/>
<organism evidence="2 3">
    <name type="scientific">Zhongshania antarctica</name>
    <dbReference type="NCBI Taxonomy" id="641702"/>
    <lineage>
        <taxon>Bacteria</taxon>
        <taxon>Pseudomonadati</taxon>
        <taxon>Pseudomonadota</taxon>
        <taxon>Gammaproteobacteria</taxon>
        <taxon>Cellvibrionales</taxon>
        <taxon>Spongiibacteraceae</taxon>
        <taxon>Zhongshania</taxon>
    </lineage>
</organism>
<gene>
    <name evidence="2" type="ORF">HNQ57_000731</name>
</gene>
<sequence>MMLISSSNLRRTLAIVLCFTAMAVHAATPLSELYSAVPRPPADVPEALTWVSDGEIVHGKFVAVAAALAAERAKIATLNGGTMPSIPITVATSVPNSVEVQAAARSFADYLAHAQGDAAPKAVLGKRKRWLQAAFGRNQMEISKSMAPCDMPCTDVAVIEANKRLISRRDYELKTEIRAWNAMFDDWKTKQFGVLIAGDARIEAAGGGAAATVQGHSIIASYQAAMLDEIELLLSITKLCVLRAEAIVKGLDGSEPDAISGATKKAAK</sequence>
<evidence type="ECO:0000313" key="2">
    <source>
        <dbReference type="EMBL" id="MBB5186470.1"/>
    </source>
</evidence>
<feature type="signal peptide" evidence="1">
    <location>
        <begin position="1"/>
        <end position="26"/>
    </location>
</feature>
<protein>
    <submittedName>
        <fullName evidence="2">Uncharacterized protein</fullName>
    </submittedName>
</protein>
<dbReference type="RefSeq" id="WP_184461261.1">
    <property type="nucleotide sequence ID" value="NZ_JACHHW010000002.1"/>
</dbReference>
<dbReference type="Proteomes" id="UP000536640">
    <property type="component" value="Unassembled WGS sequence"/>
</dbReference>
<keyword evidence="3" id="KW-1185">Reference proteome</keyword>
<keyword evidence="1" id="KW-0732">Signal</keyword>
<proteinExistence type="predicted"/>